<organism evidence="14 15">
    <name type="scientific">Akkermansia muciniphila</name>
    <dbReference type="NCBI Taxonomy" id="239935"/>
    <lineage>
        <taxon>Bacteria</taxon>
        <taxon>Pseudomonadati</taxon>
        <taxon>Verrucomicrobiota</taxon>
        <taxon>Verrucomicrobiia</taxon>
        <taxon>Verrucomicrobiales</taxon>
        <taxon>Akkermansiaceae</taxon>
        <taxon>Akkermansia</taxon>
    </lineage>
</organism>
<dbReference type="CDD" id="cd00984">
    <property type="entry name" value="DnaB_C"/>
    <property type="match status" value="1"/>
</dbReference>
<comment type="caution">
    <text evidence="14">The sequence shown here is derived from an EMBL/GenBank/DDBJ whole genome shotgun (WGS) entry which is preliminary data.</text>
</comment>
<evidence type="ECO:0000256" key="10">
    <source>
        <dbReference type="ARBA" id="ARBA00044969"/>
    </source>
</evidence>
<evidence type="ECO:0000256" key="12">
    <source>
        <dbReference type="SAM" id="Coils"/>
    </source>
</evidence>
<dbReference type="InterPro" id="IPR007694">
    <property type="entry name" value="DNA_helicase_DnaB-like_C"/>
</dbReference>
<comment type="similarity">
    <text evidence="1">Belongs to the helicase family. DnaB subfamily.</text>
</comment>
<evidence type="ECO:0000313" key="15">
    <source>
        <dbReference type="Proteomes" id="UP000236075"/>
    </source>
</evidence>
<dbReference type="Pfam" id="PF03796">
    <property type="entry name" value="DnaB_C"/>
    <property type="match status" value="1"/>
</dbReference>
<keyword evidence="9" id="KW-0413">Isomerase</keyword>
<keyword evidence="4" id="KW-0547">Nucleotide-binding</keyword>
<protein>
    <recommendedName>
        <fullName evidence="10">DNA 5'-3' helicase</fullName>
        <ecNumber evidence="10">5.6.2.3</ecNumber>
    </recommendedName>
</protein>
<evidence type="ECO:0000256" key="9">
    <source>
        <dbReference type="ARBA" id="ARBA00023235"/>
    </source>
</evidence>
<evidence type="ECO:0000256" key="6">
    <source>
        <dbReference type="ARBA" id="ARBA00022806"/>
    </source>
</evidence>
<dbReference type="GO" id="GO:0006269">
    <property type="term" value="P:DNA replication, synthesis of primer"/>
    <property type="evidence" value="ECO:0007669"/>
    <property type="project" value="UniProtKB-KW"/>
</dbReference>
<dbReference type="InterPro" id="IPR016136">
    <property type="entry name" value="DNA_helicase_N/primase_C"/>
</dbReference>
<dbReference type="InterPro" id="IPR027417">
    <property type="entry name" value="P-loop_NTPase"/>
</dbReference>
<dbReference type="PANTHER" id="PTHR30153">
    <property type="entry name" value="REPLICATIVE DNA HELICASE DNAB"/>
    <property type="match status" value="1"/>
</dbReference>
<dbReference type="SUPFAM" id="SSF48024">
    <property type="entry name" value="N-terminal domain of DnaB helicase"/>
    <property type="match status" value="1"/>
</dbReference>
<dbReference type="GO" id="GO:1990077">
    <property type="term" value="C:primosome complex"/>
    <property type="evidence" value="ECO:0007669"/>
    <property type="project" value="UniProtKB-KW"/>
</dbReference>
<evidence type="ECO:0000256" key="2">
    <source>
        <dbReference type="ARBA" id="ARBA00022515"/>
    </source>
</evidence>
<dbReference type="EC" id="5.6.2.3" evidence="10"/>
<feature type="domain" description="SF4 helicase" evidence="13">
    <location>
        <begin position="175"/>
        <end position="445"/>
    </location>
</feature>
<evidence type="ECO:0000256" key="4">
    <source>
        <dbReference type="ARBA" id="ARBA00022741"/>
    </source>
</evidence>
<dbReference type="GO" id="GO:0005524">
    <property type="term" value="F:ATP binding"/>
    <property type="evidence" value="ECO:0007669"/>
    <property type="project" value="UniProtKB-KW"/>
</dbReference>
<evidence type="ECO:0000256" key="8">
    <source>
        <dbReference type="ARBA" id="ARBA00023125"/>
    </source>
</evidence>
<comment type="catalytic activity">
    <reaction evidence="11">
        <text>ATP + H2O = ADP + phosphate + H(+)</text>
        <dbReference type="Rhea" id="RHEA:13065"/>
        <dbReference type="ChEBI" id="CHEBI:15377"/>
        <dbReference type="ChEBI" id="CHEBI:15378"/>
        <dbReference type="ChEBI" id="CHEBI:30616"/>
        <dbReference type="ChEBI" id="CHEBI:43474"/>
        <dbReference type="ChEBI" id="CHEBI:456216"/>
        <dbReference type="EC" id="5.6.2.3"/>
    </reaction>
</comment>
<evidence type="ECO:0000256" key="5">
    <source>
        <dbReference type="ARBA" id="ARBA00022801"/>
    </source>
</evidence>
<evidence type="ECO:0000256" key="7">
    <source>
        <dbReference type="ARBA" id="ARBA00022840"/>
    </source>
</evidence>
<sequence>MIDSQTLIDAEKLVLSQAMDGSQAFADLRDKGISRQTFSLPAHQQIWTALETVAGTGGTVDALTVIARLEAQGQLDAVGGHAGVVETATYGALARYKTAAALEMVTEAAKKHALLAFASRMAEAAGDQLKSAEEALDEAERGMSALRDRCGVRQTETIRGAVGTIIENLQWRMNNPGAIKGISSGYRRLDLTLDGLQPGAMIVLAARPGVGKTAALVNILTNICLGGTPVGMFSLEMPKSQLLERILYGMAGINSDDIRRGKPMTVGQQQHFTAAVRKITAAPLHIDDESSLTIDSIRARGRRMVREHGVKCIGVDYLQLVRSTTQQARGSREREVSEISAGLKSLAKELNIPVLVLAQLNRDVEKRAGNAQGKPVVSDLRDSGSIEQDADQIIMIHRPYMYKPDKHDPTEAQWIIGKNRFGRLGRIQFRWTAELTKYEEEQNYPVTNK</sequence>
<dbReference type="GO" id="GO:0005829">
    <property type="term" value="C:cytosol"/>
    <property type="evidence" value="ECO:0007669"/>
    <property type="project" value="TreeGrafter"/>
</dbReference>
<evidence type="ECO:0000256" key="3">
    <source>
        <dbReference type="ARBA" id="ARBA00022705"/>
    </source>
</evidence>
<keyword evidence="8" id="KW-0238">DNA-binding</keyword>
<dbReference type="Gene3D" id="3.40.50.300">
    <property type="entry name" value="P-loop containing nucleotide triphosphate hydrolases"/>
    <property type="match status" value="1"/>
</dbReference>
<dbReference type="Proteomes" id="UP000236075">
    <property type="component" value="Unassembled WGS sequence"/>
</dbReference>
<evidence type="ECO:0000259" key="13">
    <source>
        <dbReference type="PROSITE" id="PS51199"/>
    </source>
</evidence>
<dbReference type="EMBL" id="PJLB01000008">
    <property type="protein sequence ID" value="PND02765.1"/>
    <property type="molecule type" value="Genomic_DNA"/>
</dbReference>
<accession>A0AAX0WPC4</accession>
<dbReference type="Pfam" id="PF00772">
    <property type="entry name" value="DnaB"/>
    <property type="match status" value="1"/>
</dbReference>
<dbReference type="InterPro" id="IPR007693">
    <property type="entry name" value="DNA_helicase_DnaB-like_N"/>
</dbReference>
<evidence type="ECO:0000256" key="11">
    <source>
        <dbReference type="ARBA" id="ARBA00048954"/>
    </source>
</evidence>
<dbReference type="GO" id="GO:0003677">
    <property type="term" value="F:DNA binding"/>
    <property type="evidence" value="ECO:0007669"/>
    <property type="project" value="UniProtKB-KW"/>
</dbReference>
<keyword evidence="3" id="KW-0235">DNA replication</keyword>
<name>A0AAX0WPC4_9BACT</name>
<keyword evidence="7" id="KW-0067">ATP-binding</keyword>
<dbReference type="GO" id="GO:0043139">
    <property type="term" value="F:5'-3' DNA helicase activity"/>
    <property type="evidence" value="ECO:0007669"/>
    <property type="project" value="UniProtKB-EC"/>
</dbReference>
<proteinExistence type="inferred from homology"/>
<keyword evidence="5" id="KW-0378">Hydrolase</keyword>
<dbReference type="Gene3D" id="1.10.860.10">
    <property type="entry name" value="DNAb Helicase, Chain A"/>
    <property type="match status" value="1"/>
</dbReference>
<dbReference type="AlphaFoldDB" id="A0AAX0WPC4"/>
<reference evidence="14 15" key="1">
    <citation type="journal article" date="2017" name="BMC Genomics">
        <title>Genome sequencing of 39 Akkermansia muciniphila isolates reveals its population structure, genomic and functional diverisity, and global distribution in mammalian gut microbiotas.</title>
        <authorList>
            <person name="Guo X."/>
            <person name="Li S."/>
            <person name="Zhang J."/>
            <person name="Wu F."/>
            <person name="Li X."/>
            <person name="Wu D."/>
            <person name="Zhang M."/>
            <person name="Ou Z."/>
            <person name="Jie Z."/>
            <person name="Yan Q."/>
            <person name="Li P."/>
            <person name="Yi J."/>
            <person name="Peng Y."/>
        </authorList>
    </citation>
    <scope>NUCLEOTIDE SEQUENCE [LARGE SCALE GENOMIC DNA]</scope>
    <source>
        <strain evidence="14 15">GP28</strain>
    </source>
</reference>
<dbReference type="PROSITE" id="PS51199">
    <property type="entry name" value="SF4_HELICASE"/>
    <property type="match status" value="1"/>
</dbReference>
<gene>
    <name evidence="14" type="ORF">CXT95_08970</name>
</gene>
<dbReference type="SUPFAM" id="SSF52540">
    <property type="entry name" value="P-loop containing nucleoside triphosphate hydrolases"/>
    <property type="match status" value="1"/>
</dbReference>
<dbReference type="InterPro" id="IPR036185">
    <property type="entry name" value="DNA_heli_DnaB-like_N_sf"/>
</dbReference>
<feature type="coiled-coil region" evidence="12">
    <location>
        <begin position="115"/>
        <end position="149"/>
    </location>
</feature>
<evidence type="ECO:0000313" key="14">
    <source>
        <dbReference type="EMBL" id="PND02765.1"/>
    </source>
</evidence>
<evidence type="ECO:0000256" key="1">
    <source>
        <dbReference type="ARBA" id="ARBA00008428"/>
    </source>
</evidence>
<dbReference type="PANTHER" id="PTHR30153:SF2">
    <property type="entry name" value="REPLICATIVE DNA HELICASE"/>
    <property type="match status" value="1"/>
</dbReference>
<dbReference type="RefSeq" id="WP_102741327.1">
    <property type="nucleotide sequence ID" value="NZ_CP029697.1"/>
</dbReference>
<keyword evidence="12" id="KW-0175">Coiled coil</keyword>
<dbReference type="GO" id="GO:0016787">
    <property type="term" value="F:hydrolase activity"/>
    <property type="evidence" value="ECO:0007669"/>
    <property type="project" value="UniProtKB-KW"/>
</dbReference>
<keyword evidence="6" id="KW-0347">Helicase</keyword>
<keyword evidence="2" id="KW-0639">Primosome</keyword>